<accession>A0A068YDG9</accession>
<dbReference type="EMBL" id="LN902841">
    <property type="protein sequence ID" value="CDS40265.1"/>
    <property type="molecule type" value="Genomic_DNA"/>
</dbReference>
<organism evidence="1 2">
    <name type="scientific">Echinococcus multilocularis</name>
    <name type="common">Fox tapeworm</name>
    <dbReference type="NCBI Taxonomy" id="6211"/>
    <lineage>
        <taxon>Eukaryota</taxon>
        <taxon>Metazoa</taxon>
        <taxon>Spiralia</taxon>
        <taxon>Lophotrochozoa</taxon>
        <taxon>Platyhelminthes</taxon>
        <taxon>Cestoda</taxon>
        <taxon>Eucestoda</taxon>
        <taxon>Cyclophyllidea</taxon>
        <taxon>Taeniidae</taxon>
        <taxon>Echinococcus</taxon>
    </lineage>
</organism>
<proteinExistence type="predicted"/>
<sequence>MPTTLTQQMVWRVHPLDNCRPPPSHTTYTYEPLFNICWWRCLLHVVSELRRLSDASCPSSFDLYVPNLPTPIFPHHHNLFVPARGRMPFAYFLPPKVG</sequence>
<protein>
    <submittedName>
        <fullName evidence="1">Uncharacterized protein</fullName>
    </submittedName>
</protein>
<gene>
    <name evidence="1" type="ORF">EmuJ_000783800</name>
</gene>
<evidence type="ECO:0000313" key="2">
    <source>
        <dbReference type="Proteomes" id="UP000017246"/>
    </source>
</evidence>
<dbReference type="AlphaFoldDB" id="A0A068YDG9"/>
<name>A0A068YDG9_ECHMU</name>
<evidence type="ECO:0000313" key="1">
    <source>
        <dbReference type="EMBL" id="CDS40265.1"/>
    </source>
</evidence>
<reference evidence="1" key="1">
    <citation type="journal article" date="2013" name="Nature">
        <title>The genomes of four tapeworm species reveal adaptations to parasitism.</title>
        <authorList>
            <person name="Tsai I.J."/>
            <person name="Zarowiecki M."/>
            <person name="Holroyd N."/>
            <person name="Garciarrubio A."/>
            <person name="Sanchez-Flores A."/>
            <person name="Brooks K.L."/>
            <person name="Tracey A."/>
            <person name="Bobes R.J."/>
            <person name="Fragoso G."/>
            <person name="Sciutto E."/>
            <person name="Aslett M."/>
            <person name="Beasley H."/>
            <person name="Bennett H.M."/>
            <person name="Cai J."/>
            <person name="Camicia F."/>
            <person name="Clark R."/>
            <person name="Cucher M."/>
            <person name="De Silva N."/>
            <person name="Day T.A."/>
            <person name="Deplazes P."/>
            <person name="Estrada K."/>
            <person name="Fernandez C."/>
            <person name="Holland P.W."/>
            <person name="Hou J."/>
            <person name="Hu S."/>
            <person name="Huckvale T."/>
            <person name="Hung S.S."/>
            <person name="Kamenetzky L."/>
            <person name="Keane J.A."/>
            <person name="Kiss F."/>
            <person name="Koziol U."/>
            <person name="Lambert O."/>
            <person name="Liu K."/>
            <person name="Luo X."/>
            <person name="Luo Y."/>
            <person name="Macchiaroli N."/>
            <person name="Nichol S."/>
            <person name="Paps J."/>
            <person name="Parkinson J."/>
            <person name="Pouchkina-Stantcheva N."/>
            <person name="Riddiford N."/>
            <person name="Rosenzvit M."/>
            <person name="Salinas G."/>
            <person name="Wasmuth J.D."/>
            <person name="Zamanian M."/>
            <person name="Zheng Y."/>
            <person name="Cai X."/>
            <person name="Soberon X."/>
            <person name="Olson P.D."/>
            <person name="Laclette J.P."/>
            <person name="Brehm K."/>
            <person name="Berriman M."/>
            <person name="Garciarrubio A."/>
            <person name="Bobes R.J."/>
            <person name="Fragoso G."/>
            <person name="Sanchez-Flores A."/>
            <person name="Estrada K."/>
            <person name="Cevallos M.A."/>
            <person name="Morett E."/>
            <person name="Gonzalez V."/>
            <person name="Portillo T."/>
            <person name="Ochoa-Leyva A."/>
            <person name="Jose M.V."/>
            <person name="Sciutto E."/>
            <person name="Landa A."/>
            <person name="Jimenez L."/>
            <person name="Valdes V."/>
            <person name="Carrero J.C."/>
            <person name="Larralde C."/>
            <person name="Morales-Montor J."/>
            <person name="Limon-Lason J."/>
            <person name="Soberon X."/>
            <person name="Laclette J.P."/>
        </authorList>
    </citation>
    <scope>NUCLEOTIDE SEQUENCE [LARGE SCALE GENOMIC DNA]</scope>
</reference>
<reference evidence="1" key="2">
    <citation type="submission" date="2015-11" db="EMBL/GenBank/DDBJ databases">
        <authorList>
            <person name="Zhang Y."/>
            <person name="Guo Z."/>
        </authorList>
    </citation>
    <scope>NUCLEOTIDE SEQUENCE</scope>
</reference>
<dbReference type="Proteomes" id="UP000017246">
    <property type="component" value="Unassembled WGS sequence"/>
</dbReference>
<keyword evidence="2" id="KW-1185">Reference proteome</keyword>